<comment type="caution">
    <text evidence="7">The sequence shown here is derived from an EMBL/GenBank/DDBJ whole genome shotgun (WGS) entry which is preliminary data.</text>
</comment>
<evidence type="ECO:0000313" key="8">
    <source>
        <dbReference type="Proteomes" id="UP000189739"/>
    </source>
</evidence>
<dbReference type="OrthoDB" id="9815205at2"/>
<reference evidence="7 8" key="1">
    <citation type="submission" date="2016-07" db="EMBL/GenBank/DDBJ databases">
        <title>Genomic analysis of zinc-resistant bacterium Mucilaginibacter pedocola TBZ30.</title>
        <authorList>
            <person name="Huang J."/>
            <person name="Tang J."/>
        </authorList>
    </citation>
    <scope>NUCLEOTIDE SEQUENCE [LARGE SCALE GENOMIC DNA]</scope>
    <source>
        <strain evidence="7 8">TBZ30</strain>
    </source>
</reference>
<dbReference type="SUPFAM" id="SSF52833">
    <property type="entry name" value="Thioredoxin-like"/>
    <property type="match status" value="1"/>
</dbReference>
<evidence type="ECO:0000256" key="1">
    <source>
        <dbReference type="ARBA" id="ARBA00004196"/>
    </source>
</evidence>
<dbReference type="InterPro" id="IPR036249">
    <property type="entry name" value="Thioredoxin-like_sf"/>
</dbReference>
<evidence type="ECO:0000256" key="2">
    <source>
        <dbReference type="ARBA" id="ARBA00022748"/>
    </source>
</evidence>
<evidence type="ECO:0000313" key="7">
    <source>
        <dbReference type="EMBL" id="OOQ60301.1"/>
    </source>
</evidence>
<feature type="domain" description="Thioredoxin" evidence="6">
    <location>
        <begin position="333"/>
        <end position="482"/>
    </location>
</feature>
<dbReference type="PANTHER" id="PTHR42852:SF6">
    <property type="entry name" value="THIOL:DISULFIDE INTERCHANGE PROTEIN DSBE"/>
    <property type="match status" value="1"/>
</dbReference>
<gene>
    <name evidence="7" type="ORF">BC343_26475</name>
</gene>
<accession>A0A1S9PH72</accession>
<dbReference type="PROSITE" id="PS00194">
    <property type="entry name" value="THIOREDOXIN_1"/>
    <property type="match status" value="1"/>
</dbReference>
<comment type="subcellular location">
    <subcellularLocation>
        <location evidence="1">Cell envelope</location>
    </subcellularLocation>
</comment>
<dbReference type="PANTHER" id="PTHR42852">
    <property type="entry name" value="THIOL:DISULFIDE INTERCHANGE PROTEIN DSBE"/>
    <property type="match status" value="1"/>
</dbReference>
<feature type="signal peptide" evidence="5">
    <location>
        <begin position="1"/>
        <end position="19"/>
    </location>
</feature>
<dbReference type="Pfam" id="PF13905">
    <property type="entry name" value="Thioredoxin_8"/>
    <property type="match status" value="1"/>
</dbReference>
<dbReference type="CDD" id="cd02966">
    <property type="entry name" value="TlpA_like_family"/>
    <property type="match status" value="1"/>
</dbReference>
<sequence length="483" mass="54758">MKTNILMAILLMINSLTMAQERSAKVVLQLSSLTNSDSISIVAERYGQLSTRSDRTEAVYTAALKGKSAQFKIPVFDHPMRFQIRLDSKEPAAVKYGPGLFNLQTSFYFLENGDDILIRETNGHIECSGHGYEKIQLIDELNKLASRYGSPGSYNDHGKIKAYLDSRDTLFLEQVALVKKSRDLISPEMRSLLQAEVTGNYLSRFNILFNALKRSEWMKDSISTYRQQNRVSLDTARLNDEPVMGYSASYPFGLLAEYQLDSVVLANKAFDLAKCYHYFKSNYDGYLRERVIMELIYNNKRQETDIAGLCKDALTYFENRDFRDGLEALLKVRKDRDVIYQFSLTDKKGNKIPLSAYKGKILFLDFWFTGCGSCLHMPPVIKNVMAKLAGEPVVYLSISIDRSKAIWLKNARSGAYTTAGEVDLYTEGLGIEHPITKYFDITGAPTIILFDKQGRFVDLPEPAAARRDNGKRIIEIIKGQLAR</sequence>
<organism evidence="7 8">
    <name type="scientific">Mucilaginibacter pedocola</name>
    <dbReference type="NCBI Taxonomy" id="1792845"/>
    <lineage>
        <taxon>Bacteria</taxon>
        <taxon>Pseudomonadati</taxon>
        <taxon>Bacteroidota</taxon>
        <taxon>Sphingobacteriia</taxon>
        <taxon>Sphingobacteriales</taxon>
        <taxon>Sphingobacteriaceae</taxon>
        <taxon>Mucilaginibacter</taxon>
    </lineage>
</organism>
<dbReference type="InterPro" id="IPR050553">
    <property type="entry name" value="Thioredoxin_ResA/DsbE_sf"/>
</dbReference>
<keyword evidence="4" id="KW-0676">Redox-active center</keyword>
<keyword evidence="3" id="KW-1015">Disulfide bond</keyword>
<dbReference type="InterPro" id="IPR017937">
    <property type="entry name" value="Thioredoxin_CS"/>
</dbReference>
<proteinExistence type="predicted"/>
<evidence type="ECO:0000256" key="5">
    <source>
        <dbReference type="SAM" id="SignalP"/>
    </source>
</evidence>
<dbReference type="InterPro" id="IPR012336">
    <property type="entry name" value="Thioredoxin-like_fold"/>
</dbReference>
<dbReference type="EMBL" id="MBTF01000008">
    <property type="protein sequence ID" value="OOQ60301.1"/>
    <property type="molecule type" value="Genomic_DNA"/>
</dbReference>
<protein>
    <recommendedName>
        <fullName evidence="6">Thioredoxin domain-containing protein</fullName>
    </recommendedName>
</protein>
<name>A0A1S9PH72_9SPHI</name>
<dbReference type="AlphaFoldDB" id="A0A1S9PH72"/>
<keyword evidence="8" id="KW-1185">Reference proteome</keyword>
<evidence type="ECO:0000256" key="4">
    <source>
        <dbReference type="ARBA" id="ARBA00023284"/>
    </source>
</evidence>
<evidence type="ECO:0000259" key="6">
    <source>
        <dbReference type="PROSITE" id="PS51352"/>
    </source>
</evidence>
<dbReference type="GO" id="GO:0017004">
    <property type="term" value="P:cytochrome complex assembly"/>
    <property type="evidence" value="ECO:0007669"/>
    <property type="project" value="UniProtKB-KW"/>
</dbReference>
<dbReference type="PROSITE" id="PS51352">
    <property type="entry name" value="THIOREDOXIN_2"/>
    <property type="match status" value="1"/>
</dbReference>
<dbReference type="GO" id="GO:0030313">
    <property type="term" value="C:cell envelope"/>
    <property type="evidence" value="ECO:0007669"/>
    <property type="project" value="UniProtKB-SubCell"/>
</dbReference>
<dbReference type="RefSeq" id="WP_078347843.1">
    <property type="nucleotide sequence ID" value="NZ_MBTF01000008.1"/>
</dbReference>
<dbReference type="InterPro" id="IPR013766">
    <property type="entry name" value="Thioredoxin_domain"/>
</dbReference>
<dbReference type="Proteomes" id="UP000189739">
    <property type="component" value="Unassembled WGS sequence"/>
</dbReference>
<dbReference type="Gene3D" id="3.40.30.10">
    <property type="entry name" value="Glutaredoxin"/>
    <property type="match status" value="1"/>
</dbReference>
<keyword evidence="2" id="KW-0201">Cytochrome c-type biogenesis</keyword>
<feature type="chain" id="PRO_5012843025" description="Thioredoxin domain-containing protein" evidence="5">
    <location>
        <begin position="20"/>
        <end position="483"/>
    </location>
</feature>
<evidence type="ECO:0000256" key="3">
    <source>
        <dbReference type="ARBA" id="ARBA00023157"/>
    </source>
</evidence>
<keyword evidence="5" id="KW-0732">Signal</keyword>
<dbReference type="STRING" id="1792845.BC343_26475"/>